<dbReference type="EMBL" id="DQSV01000072">
    <property type="protein sequence ID" value="HIP17376.1"/>
    <property type="molecule type" value="Genomic_DNA"/>
</dbReference>
<dbReference type="HAMAP" id="MF_00629">
    <property type="entry name" value="Ribosomal_eL39"/>
    <property type="match status" value="1"/>
</dbReference>
<proteinExistence type="inferred from homology"/>
<evidence type="ECO:0000256" key="3">
    <source>
        <dbReference type="ARBA" id="ARBA00023274"/>
    </source>
</evidence>
<feature type="region of interest" description="Disordered" evidence="6">
    <location>
        <begin position="32"/>
        <end position="51"/>
    </location>
</feature>
<comment type="caution">
    <text evidence="7">The sequence shown here is derived from an EMBL/GenBank/DDBJ whole genome shotgun (WGS) entry which is preliminary data.</text>
</comment>
<dbReference type="PROSITE" id="PS00051">
    <property type="entry name" value="RIBOSOMAL_L39E"/>
    <property type="match status" value="1"/>
</dbReference>
<evidence type="ECO:0000256" key="5">
    <source>
        <dbReference type="HAMAP-Rule" id="MF_00629"/>
    </source>
</evidence>
<evidence type="ECO:0000256" key="1">
    <source>
        <dbReference type="ARBA" id="ARBA00009339"/>
    </source>
</evidence>
<evidence type="ECO:0000256" key="6">
    <source>
        <dbReference type="SAM" id="MobiDB-lite"/>
    </source>
</evidence>
<keyword evidence="2 5" id="KW-0689">Ribosomal protein</keyword>
<dbReference type="GO" id="GO:0006412">
    <property type="term" value="P:translation"/>
    <property type="evidence" value="ECO:0007669"/>
    <property type="project" value="UniProtKB-UniRule"/>
</dbReference>
<accession>A0A833DRN4</accession>
<comment type="similarity">
    <text evidence="1 5">Belongs to the eukaryotic ribosomal protein eL39 family.</text>
</comment>
<dbReference type="NCBIfam" id="NF002316">
    <property type="entry name" value="PRK01242.1"/>
    <property type="match status" value="1"/>
</dbReference>
<dbReference type="Proteomes" id="UP000605144">
    <property type="component" value="Unassembled WGS sequence"/>
</dbReference>
<dbReference type="Pfam" id="PF00832">
    <property type="entry name" value="Ribosomal_L39"/>
    <property type="match status" value="1"/>
</dbReference>
<organism evidence="7 8">
    <name type="scientific">Methanothermococcus okinawensis</name>
    <dbReference type="NCBI Taxonomy" id="155863"/>
    <lineage>
        <taxon>Archaea</taxon>
        <taxon>Methanobacteriati</taxon>
        <taxon>Methanobacteriota</taxon>
        <taxon>Methanomada group</taxon>
        <taxon>Methanococci</taxon>
        <taxon>Methanococcales</taxon>
        <taxon>Methanococcaceae</taxon>
        <taxon>Methanothermococcus</taxon>
    </lineage>
</organism>
<dbReference type="SUPFAM" id="SSF48662">
    <property type="entry name" value="Ribosomal protein L39e"/>
    <property type="match status" value="1"/>
</dbReference>
<dbReference type="FunFam" id="1.10.1620.10:FF:000001">
    <property type="entry name" value="60S ribosomal protein-like L39"/>
    <property type="match status" value="1"/>
</dbReference>
<dbReference type="GO" id="GO:0005840">
    <property type="term" value="C:ribosome"/>
    <property type="evidence" value="ECO:0007669"/>
    <property type="project" value="UniProtKB-KW"/>
</dbReference>
<evidence type="ECO:0000313" key="7">
    <source>
        <dbReference type="EMBL" id="HIP17376.1"/>
    </source>
</evidence>
<keyword evidence="3 5" id="KW-0687">Ribonucleoprotein</keyword>
<dbReference type="AlphaFoldDB" id="A0A833DRN4"/>
<dbReference type="InterPro" id="IPR000077">
    <property type="entry name" value="Ribosomal_eL39"/>
</dbReference>
<evidence type="ECO:0000256" key="2">
    <source>
        <dbReference type="ARBA" id="ARBA00022980"/>
    </source>
</evidence>
<evidence type="ECO:0000256" key="4">
    <source>
        <dbReference type="ARBA" id="ARBA00035234"/>
    </source>
</evidence>
<reference evidence="7" key="1">
    <citation type="journal article" date="2020" name="ISME J.">
        <title>Gammaproteobacteria mediating utilization of methyl-, sulfur- and petroleum organic compounds in deep ocean hydrothermal plumes.</title>
        <authorList>
            <person name="Zhou Z."/>
            <person name="Liu Y."/>
            <person name="Pan J."/>
            <person name="Cron B.R."/>
            <person name="Toner B.M."/>
            <person name="Anantharaman K."/>
            <person name="Breier J.A."/>
            <person name="Dick G.J."/>
            <person name="Li M."/>
        </authorList>
    </citation>
    <scope>NUCLEOTIDE SEQUENCE</scope>
    <source>
        <strain evidence="7">SZUA-1385</strain>
    </source>
</reference>
<evidence type="ECO:0000313" key="8">
    <source>
        <dbReference type="Proteomes" id="UP000605144"/>
    </source>
</evidence>
<protein>
    <recommendedName>
        <fullName evidence="4 5">Large ribosomal subunit protein eL39</fullName>
    </recommendedName>
</protein>
<dbReference type="GO" id="GO:0003735">
    <property type="term" value="F:structural constituent of ribosome"/>
    <property type="evidence" value="ECO:0007669"/>
    <property type="project" value="InterPro"/>
</dbReference>
<gene>
    <name evidence="5" type="primary">rpl39e</name>
    <name evidence="7" type="ORF">EYG76_03625</name>
</gene>
<dbReference type="InterPro" id="IPR023626">
    <property type="entry name" value="Ribosomal_eL39_dom_sf"/>
</dbReference>
<dbReference type="GO" id="GO:1990904">
    <property type="term" value="C:ribonucleoprotein complex"/>
    <property type="evidence" value="ECO:0007669"/>
    <property type="project" value="UniProtKB-KW"/>
</dbReference>
<dbReference type="Gene3D" id="1.10.1620.10">
    <property type="entry name" value="Ribosomal protein L39e"/>
    <property type="match status" value="1"/>
</dbReference>
<sequence>MSSIKPHAKKLRLAKALKQNRRVPLFVISKTKGKVRTHPKMRNWRRNTLKK</sequence>
<dbReference type="InterPro" id="IPR020083">
    <property type="entry name" value="Ribosomal_eL39_CS"/>
</dbReference>
<name>A0A833DRN4_9EURY</name>